<sequence length="514" mass="53081">MQATDKTTAGPSTGSVRHEWAGFRTRGRLIAMAAVPLTVILLGVLFAFAHRVGTCSAGTVEVPCPTDPVGPDGQAVNDDFSFVHRPLGEQGAITVRLTSMKGIITYPPPDHDEIVEGLVPWAKAGIIIKDGLTQGSSYAALMVTGNHGVRMQHDYVHDAAGSPARAPRWLRLTRSGDTITGSESADGEHWTRVGTARLPGLPATVQVGLFAASPGDLTLVRTALGASLPESRFTQATGTFDNISLDGAPAADWSSRPIGEMGSTDWERLHRAPGLVKSNGTFTVTGSGDIGPLAKGGGGGGHSMSSTLIGLPIGSVILLVVAVRFGTTGGRGLAARSILIGGTAFAAGLVAAGVVVRATPAISRSRGLSVAAVPALTELRVVVGVAALLAGAAVLAFALGALARRARAAVPIAVSVVVLPYILGALPLFPDEVARWLLRLTPAAAFAVQQTVREYPHVTALYAPSGGYFPLPWWAGLGVLCGYASALLALALVRQRSRTAPQHDIEPLHRGTPV</sequence>
<name>A0ABN3IX99_9ACTN</name>
<keyword evidence="3" id="KW-1185">Reference proteome</keyword>
<dbReference type="RefSeq" id="WP_344589415.1">
    <property type="nucleotide sequence ID" value="NZ_BAAARW010000011.1"/>
</dbReference>
<protein>
    <recommendedName>
        <fullName evidence="4">DUF1349 domain-containing protein</fullName>
    </recommendedName>
</protein>
<feature type="transmembrane region" description="Helical" evidence="1">
    <location>
        <begin position="471"/>
        <end position="493"/>
    </location>
</feature>
<accession>A0ABN3IX99</accession>
<keyword evidence="1" id="KW-0472">Membrane</keyword>
<dbReference type="EMBL" id="BAAARW010000011">
    <property type="protein sequence ID" value="GAA2416526.1"/>
    <property type="molecule type" value="Genomic_DNA"/>
</dbReference>
<dbReference type="InterPro" id="IPR013320">
    <property type="entry name" value="ConA-like_dom_sf"/>
</dbReference>
<evidence type="ECO:0000313" key="3">
    <source>
        <dbReference type="Proteomes" id="UP001501231"/>
    </source>
</evidence>
<feature type="transmembrane region" description="Helical" evidence="1">
    <location>
        <begin position="29"/>
        <end position="49"/>
    </location>
</feature>
<comment type="caution">
    <text evidence="2">The sequence shown here is derived from an EMBL/GenBank/DDBJ whole genome shotgun (WGS) entry which is preliminary data.</text>
</comment>
<dbReference type="Gene3D" id="2.60.120.200">
    <property type="match status" value="1"/>
</dbReference>
<keyword evidence="1" id="KW-0812">Transmembrane</keyword>
<organism evidence="2 3">
    <name type="scientific">Actinomadura vinacea</name>
    <dbReference type="NCBI Taxonomy" id="115336"/>
    <lineage>
        <taxon>Bacteria</taxon>
        <taxon>Bacillati</taxon>
        <taxon>Actinomycetota</taxon>
        <taxon>Actinomycetes</taxon>
        <taxon>Streptosporangiales</taxon>
        <taxon>Thermomonosporaceae</taxon>
        <taxon>Actinomadura</taxon>
    </lineage>
</organism>
<proteinExistence type="predicted"/>
<dbReference type="SUPFAM" id="SSF49899">
    <property type="entry name" value="Concanavalin A-like lectins/glucanases"/>
    <property type="match status" value="1"/>
</dbReference>
<reference evidence="2 3" key="1">
    <citation type="journal article" date="2019" name="Int. J. Syst. Evol. Microbiol.">
        <title>The Global Catalogue of Microorganisms (GCM) 10K type strain sequencing project: providing services to taxonomists for standard genome sequencing and annotation.</title>
        <authorList>
            <consortium name="The Broad Institute Genomics Platform"/>
            <consortium name="The Broad Institute Genome Sequencing Center for Infectious Disease"/>
            <person name="Wu L."/>
            <person name="Ma J."/>
        </authorList>
    </citation>
    <scope>NUCLEOTIDE SEQUENCE [LARGE SCALE GENOMIC DNA]</scope>
    <source>
        <strain evidence="2 3">JCM 3325</strain>
    </source>
</reference>
<evidence type="ECO:0000256" key="1">
    <source>
        <dbReference type="SAM" id="Phobius"/>
    </source>
</evidence>
<gene>
    <name evidence="2" type="ORF">GCM10010191_28670</name>
</gene>
<feature type="transmembrane region" description="Helical" evidence="1">
    <location>
        <begin position="308"/>
        <end position="326"/>
    </location>
</feature>
<dbReference type="Proteomes" id="UP001501231">
    <property type="component" value="Unassembled WGS sequence"/>
</dbReference>
<feature type="transmembrane region" description="Helical" evidence="1">
    <location>
        <begin position="338"/>
        <end position="359"/>
    </location>
</feature>
<keyword evidence="1" id="KW-1133">Transmembrane helix</keyword>
<feature type="transmembrane region" description="Helical" evidence="1">
    <location>
        <begin position="409"/>
        <end position="429"/>
    </location>
</feature>
<evidence type="ECO:0008006" key="4">
    <source>
        <dbReference type="Google" id="ProtNLM"/>
    </source>
</evidence>
<evidence type="ECO:0000313" key="2">
    <source>
        <dbReference type="EMBL" id="GAA2416526.1"/>
    </source>
</evidence>
<feature type="transmembrane region" description="Helical" evidence="1">
    <location>
        <begin position="379"/>
        <end position="402"/>
    </location>
</feature>